<dbReference type="GO" id="GO:0016620">
    <property type="term" value="F:oxidoreductase activity, acting on the aldehyde or oxo group of donors, NAD or NADP as acceptor"/>
    <property type="evidence" value="ECO:0007669"/>
    <property type="project" value="InterPro"/>
</dbReference>
<dbReference type="InterPro" id="IPR016161">
    <property type="entry name" value="Ald_DH/histidinol_DH"/>
</dbReference>
<dbReference type="EMBL" id="JNBQ01000016">
    <property type="protein sequence ID" value="KLN34283.1"/>
    <property type="molecule type" value="Genomic_DNA"/>
</dbReference>
<evidence type="ECO:0000313" key="5">
    <source>
        <dbReference type="Proteomes" id="UP000035265"/>
    </source>
</evidence>
<dbReference type="InterPro" id="IPR016162">
    <property type="entry name" value="Ald_DH_N"/>
</dbReference>
<dbReference type="PANTHER" id="PTHR11699">
    <property type="entry name" value="ALDEHYDE DEHYDROGENASE-RELATED"/>
    <property type="match status" value="1"/>
</dbReference>
<dbReference type="InterPro" id="IPR015590">
    <property type="entry name" value="Aldehyde_DH_dom"/>
</dbReference>
<dbReference type="Gene3D" id="3.40.605.10">
    <property type="entry name" value="Aldehyde Dehydrogenase, Chain A, domain 1"/>
    <property type="match status" value="1"/>
</dbReference>
<proteinExistence type="predicted"/>
<dbReference type="CDD" id="cd07078">
    <property type="entry name" value="ALDH"/>
    <property type="match status" value="1"/>
</dbReference>
<comment type="caution">
    <text evidence="4">The sequence shown here is derived from an EMBL/GenBank/DDBJ whole genome shotgun (WGS) entry which is preliminary data.</text>
</comment>
<evidence type="ECO:0000256" key="2">
    <source>
        <dbReference type="SAM" id="MobiDB-lite"/>
    </source>
</evidence>
<protein>
    <recommendedName>
        <fullName evidence="3">Aldehyde dehydrogenase domain-containing protein</fullName>
    </recommendedName>
</protein>
<feature type="region of interest" description="Disordered" evidence="2">
    <location>
        <begin position="1"/>
        <end position="38"/>
    </location>
</feature>
<gene>
    <name evidence="4" type="ORF">FB00_12780</name>
</gene>
<feature type="domain" description="Aldehyde dehydrogenase" evidence="3">
    <location>
        <begin position="20"/>
        <end position="471"/>
    </location>
</feature>
<dbReference type="Pfam" id="PF00171">
    <property type="entry name" value="Aldedh"/>
    <property type="match status" value="1"/>
</dbReference>
<dbReference type="InterPro" id="IPR016163">
    <property type="entry name" value="Ald_DH_C"/>
</dbReference>
<feature type="compositionally biased region" description="Polar residues" evidence="2">
    <location>
        <begin position="1"/>
        <end position="10"/>
    </location>
</feature>
<name>A0A0H2KM82_9MICO</name>
<keyword evidence="5" id="KW-1185">Reference proteome</keyword>
<dbReference type="RefSeq" id="WP_082141263.1">
    <property type="nucleotide sequence ID" value="NZ_JNBQ01000016.1"/>
</dbReference>
<dbReference type="STRING" id="264251.FB00_12780"/>
<dbReference type="Gene3D" id="3.40.309.10">
    <property type="entry name" value="Aldehyde Dehydrogenase, Chain A, domain 2"/>
    <property type="match status" value="1"/>
</dbReference>
<keyword evidence="1" id="KW-0560">Oxidoreductase</keyword>
<sequence>MTTSIASTTPRPDLSAAAAADRRLERTDPATGRPAAPVRCATADEVDAAVRAAAAAWPAWRATAPADRAAALRAAARSVRDAAGELGALLRATTGRLETEARASAEVAADLLDEAAVAGLGRAGRVLAGDPAALDVVRREPRGVVAVITPWNDPYPAAAGLLAAALVTGNAVVHKPSERSDAPGVRLAELVAAALPADVLRLVSGDGGTGEALVAHDGVALVAHVGSTAAGRRIAAVAGARGAKVLLENGGKDPLVVDAGVDPVVAARQIATGAFTNGGQLCTAVERAYVVEEVADAVVAELARLADAVVVGDPGDDATTMGPLVDDEQLAVVEEHVRGALAAGAELVTGARRLDRPGSYYAPTVLDRCPDDVDLLTAETFGPVAPVVRVADFDEALRRASASAYGLAATVLTPSLAHALRAADVLDVGTVKVNAVFGGAPGGSADPRRGSGGGAGYGPDLLDELTVRKSVHLEGLGAP</sequence>
<dbReference type="PATRIC" id="fig|264251.5.peg.2598"/>
<evidence type="ECO:0000256" key="1">
    <source>
        <dbReference type="ARBA" id="ARBA00023002"/>
    </source>
</evidence>
<evidence type="ECO:0000259" key="3">
    <source>
        <dbReference type="Pfam" id="PF00171"/>
    </source>
</evidence>
<evidence type="ECO:0000313" key="4">
    <source>
        <dbReference type="EMBL" id="KLN34283.1"/>
    </source>
</evidence>
<dbReference type="Proteomes" id="UP000035265">
    <property type="component" value="Unassembled WGS sequence"/>
</dbReference>
<dbReference type="SUPFAM" id="SSF53720">
    <property type="entry name" value="ALDH-like"/>
    <property type="match status" value="1"/>
</dbReference>
<dbReference type="AlphaFoldDB" id="A0A0H2KM82"/>
<accession>A0A0H2KM82</accession>
<reference evidence="4 5" key="1">
    <citation type="submission" date="2014-05" db="EMBL/GenBank/DDBJ databases">
        <title>Cellulosimicrobium funkei U11 genome.</title>
        <authorList>
            <person name="Hu C."/>
            <person name="Gong Y."/>
            <person name="Wan W."/>
            <person name="Jiang M."/>
        </authorList>
    </citation>
    <scope>NUCLEOTIDE SEQUENCE [LARGE SCALE GENOMIC DNA]</scope>
    <source>
        <strain evidence="4 5">U11</strain>
    </source>
</reference>
<organism evidence="4 5">
    <name type="scientific">Cellulosimicrobium funkei</name>
    <dbReference type="NCBI Taxonomy" id="264251"/>
    <lineage>
        <taxon>Bacteria</taxon>
        <taxon>Bacillati</taxon>
        <taxon>Actinomycetota</taxon>
        <taxon>Actinomycetes</taxon>
        <taxon>Micrococcales</taxon>
        <taxon>Promicromonosporaceae</taxon>
        <taxon>Cellulosimicrobium</taxon>
    </lineage>
</organism>